<dbReference type="SMART" id="SM00240">
    <property type="entry name" value="FHA"/>
    <property type="match status" value="1"/>
</dbReference>
<accession>A0A0D1DPH3</accession>
<feature type="region of interest" description="Disordered" evidence="1">
    <location>
        <begin position="229"/>
        <end position="286"/>
    </location>
</feature>
<dbReference type="SUPFAM" id="SSF49879">
    <property type="entry name" value="SMAD/FHA domain"/>
    <property type="match status" value="1"/>
</dbReference>
<feature type="compositionally biased region" description="Acidic residues" evidence="1">
    <location>
        <begin position="1454"/>
        <end position="1468"/>
    </location>
</feature>
<feature type="compositionally biased region" description="Basic and acidic residues" evidence="1">
    <location>
        <begin position="387"/>
        <end position="400"/>
    </location>
</feature>
<feature type="compositionally biased region" description="Low complexity" evidence="1">
    <location>
        <begin position="654"/>
        <end position="665"/>
    </location>
</feature>
<evidence type="ECO:0000313" key="3">
    <source>
        <dbReference type="EMBL" id="KIS65916.1"/>
    </source>
</evidence>
<feature type="region of interest" description="Disordered" evidence="1">
    <location>
        <begin position="611"/>
        <end position="680"/>
    </location>
</feature>
<sequence length="1544" mass="165217">MLKSLRRSFGMSPSSSGIHSDHIGNSDVPTGLLSPSNKPNTFVPLRRSNSFTNLFSFSRSSSPVKESLEHSPTDTLTSPAKEASSAESEQTHAGLDSDPVLASLVLLGKKGKRDERFPIQALKTTIGRSLDNDLRIYSFGVSRLHCTINIEVQQQHQRDEGNKAFLQVFSSNGVILNDNHALPAPSGSGRYELHTGDIINISDQAFVFELPQSSSADVKAAEASIVSSPVKGGVSSSAGAPQTPAPAKRRRIRMSLVDAAEINTPSRPSTKSASPSKASNPERDARRADSIKRFMQSANVSPAKCNKIKSRQSLNAPAPFTDLFGTPVMRHKALVDPKTAPPKQASFNLYANSFTGRLSPVKQMRMMPPLDTMNEEQEGSFRSENQQLHEEQQLETHDVQKDDEDSVDCFVIIEEFEQEQEQPEIISSADDLVAVSHAVTATNDVEDDENNSIQTSSNASTPCGSPNKSDSPKRAKRRSSFFGRAGPFSGMSLGFYAEERTDDKKAHIPTSEPQQASQVAEETELHLSDAPELEPQPMEEEELVDEAAESPTVHRFVPRSMTLGISKTPSPVKQQHFVGLTPLPRRPRLSLASRRKVSLRTQTLLRSSEAYADRLFLPPPPPTPVSNSPSGLSKSMSMPNNISAMASSQPLSVLEPSSTLSSDFSLHSDDGQNEQPEAGNFDAQLDPALSEHEAHVQVWKACSEGEDEDEDEVDQSLSVLSPLAPKTSAHDLSPVKAMTLPRFATPQPASKTHSRRISMPLAGATDAKLSIRSALVRLQISGAGERIVHQIARKEVEAAATSVVEAMRSSPTKDRKVVRVSDVGLPATELSMGFDLVEDAAAEPESDKIAQALDDLFKAEEDELTDDEEADEELEQQEDIVQISCKLQQSPSRPSDAVAVAPLQAPQTPAALNSVRHLFSAASAAPATPDMRGLGALLNPSPEKASKYGNLADKMRANPDIAELLSPSRSSPKKKAILGSVPSPVKGRRGVRRSQAAEIAAPAPVTPQARDYQLDPASPTVTSSLPSSEAPPQVQPAFEAELQVTMFDASAMDAENEALAQALAESNVQEAHRVEAIEPIAAEPAINDHLQEAAVQVQEPASLLESEELGQTLEPIHSVIEEVVHEAVVEEQEAAPVLEGEELGHVSEPLREPETLEVVKGTEEAIRVPTADVVPVGAEQQEALNARSEEPAPVEASPAKTRTSRHAASASPVKGTARSTSPTKRALRSSPIKRSAAASTQVAPGLAPETETAQEETMQEAAVPTEQSQPENELIEIGRSTASKPARRTAARKAKLAATEAISTTLAPSEVFQMSSPVKATRRGKTAAAKKGKEERAHVEEGQESEQESGEVEQVAQDKVEEAPKRATRTRITRGAGAPAAKPVRAPRSRAAKTGAPALPSSSAGYGDDEASEEDVAAKTKRTTATRTRSTRTPAASRTKSTSRATKSTVLEASEPEAEAADADPSVQDDDHVESQEQPSPAKTSQTRAAATRTTRAKAATSAPTKAKPKAKAAAEAIDVDASASCSTTTTRSGRTTRRTVVTK</sequence>
<dbReference type="EMBL" id="CM003160">
    <property type="protein sequence ID" value="KIS65916.1"/>
    <property type="molecule type" value="Genomic_DNA"/>
</dbReference>
<feature type="compositionally biased region" description="Polar residues" evidence="1">
    <location>
        <begin position="511"/>
        <end position="520"/>
    </location>
</feature>
<dbReference type="VEuPathDB" id="FungiDB:UMAG_11592"/>
<dbReference type="eggNOG" id="KOG0369">
    <property type="taxonomic scope" value="Eukaryota"/>
</dbReference>
<feature type="compositionally biased region" description="Polar residues" evidence="1">
    <location>
        <begin position="451"/>
        <end position="469"/>
    </location>
</feature>
<feature type="compositionally biased region" description="Basic and acidic residues" evidence="1">
    <location>
        <begin position="1356"/>
        <end position="1365"/>
    </location>
</feature>
<feature type="region of interest" description="Disordered" evidence="1">
    <location>
        <begin position="1"/>
        <end position="35"/>
    </location>
</feature>
<dbReference type="PROSITE" id="PS50006">
    <property type="entry name" value="FHA_DOMAIN"/>
    <property type="match status" value="1"/>
</dbReference>
<dbReference type="OrthoDB" id="6288785at2759"/>
<evidence type="ECO:0000256" key="1">
    <source>
        <dbReference type="SAM" id="MobiDB-lite"/>
    </source>
</evidence>
<dbReference type="PANTHER" id="PTHR48125">
    <property type="entry name" value="LP07818P1"/>
    <property type="match status" value="1"/>
</dbReference>
<feature type="region of interest" description="Disordered" evidence="1">
    <location>
        <begin position="62"/>
        <end position="94"/>
    </location>
</feature>
<feature type="compositionally biased region" description="Polar residues" evidence="1">
    <location>
        <begin position="631"/>
        <end position="651"/>
    </location>
</feature>
<dbReference type="InterPro" id="IPR008984">
    <property type="entry name" value="SMAD_FHA_dom_sf"/>
</dbReference>
<proteinExistence type="predicted"/>
<feature type="compositionally biased region" description="Low complexity" evidence="1">
    <location>
        <begin position="1527"/>
        <end position="1544"/>
    </location>
</feature>
<feature type="compositionally biased region" description="Acidic residues" evidence="1">
    <location>
        <begin position="537"/>
        <end position="548"/>
    </location>
</feature>
<reference evidence="3 4" key="1">
    <citation type="journal article" date="2006" name="Nature">
        <title>Insights from the genome of the biotrophic fungal plant pathogen Ustilago maydis.</title>
        <authorList>
            <person name="Kamper J."/>
            <person name="Kahmann R."/>
            <person name="Bolker M."/>
            <person name="Ma L.J."/>
            <person name="Brefort T."/>
            <person name="Saville B.J."/>
            <person name="Banuett F."/>
            <person name="Kronstad J.W."/>
            <person name="Gold S.E."/>
            <person name="Muller O."/>
            <person name="Perlin M.H."/>
            <person name="Wosten H.A."/>
            <person name="de Vries R."/>
            <person name="Ruiz-Herrera J."/>
            <person name="Reynaga-Pena C.G."/>
            <person name="Snetselaar K."/>
            <person name="McCann M."/>
            <person name="Perez-Martin J."/>
            <person name="Feldbrugge M."/>
            <person name="Basse C.W."/>
            <person name="Steinberg G."/>
            <person name="Ibeas J.I."/>
            <person name="Holloman W."/>
            <person name="Guzman P."/>
            <person name="Farman M."/>
            <person name="Stajich J.E."/>
            <person name="Sentandreu R."/>
            <person name="Gonzalez-Prieto J.M."/>
            <person name="Kennell J.C."/>
            <person name="Molina L."/>
            <person name="Schirawski J."/>
            <person name="Mendoza-Mendoza A."/>
            <person name="Greilinger D."/>
            <person name="Munch K."/>
            <person name="Rossel N."/>
            <person name="Scherer M."/>
            <person name="Vranes M."/>
            <person name="Ladendorf O."/>
            <person name="Vincon V."/>
            <person name="Fuchs U."/>
            <person name="Sandrock B."/>
            <person name="Meng S."/>
            <person name="Ho E.C."/>
            <person name="Cahill M.J."/>
            <person name="Boyce K.J."/>
            <person name="Klose J."/>
            <person name="Klosterman S.J."/>
            <person name="Deelstra H.J."/>
            <person name="Ortiz-Castellanos L."/>
            <person name="Li W."/>
            <person name="Sanchez-Alonso P."/>
            <person name="Schreier P.H."/>
            <person name="Hauser-Hahn I."/>
            <person name="Vaupel M."/>
            <person name="Koopmann E."/>
            <person name="Friedrich G."/>
            <person name="Voss H."/>
            <person name="Schluter T."/>
            <person name="Margolis J."/>
            <person name="Platt D."/>
            <person name="Swimmer C."/>
            <person name="Gnirke A."/>
            <person name="Chen F."/>
            <person name="Vysotskaia V."/>
            <person name="Mannhaupt G."/>
            <person name="Guldener U."/>
            <person name="Munsterkotter M."/>
            <person name="Haase D."/>
            <person name="Oesterheld M."/>
            <person name="Mewes H.W."/>
            <person name="Mauceli E.W."/>
            <person name="DeCaprio D."/>
            <person name="Wade C.M."/>
            <person name="Butler J."/>
            <person name="Young S."/>
            <person name="Jaffe D.B."/>
            <person name="Calvo S."/>
            <person name="Nusbaum C."/>
            <person name="Galagan J."/>
            <person name="Birren B.W."/>
        </authorList>
    </citation>
    <scope>NUCLEOTIDE SEQUENCE [LARGE SCALE GENOMIC DNA]</scope>
    <source>
        <strain evidence="4">DSM 14603 / FGSC 9021 / UM521</strain>
    </source>
</reference>
<feature type="compositionally biased region" description="Basic residues" evidence="1">
    <location>
        <begin position="1285"/>
        <end position="1295"/>
    </location>
</feature>
<feature type="compositionally biased region" description="Low complexity" evidence="1">
    <location>
        <begin position="229"/>
        <end position="239"/>
    </location>
</feature>
<evidence type="ECO:0000259" key="2">
    <source>
        <dbReference type="PROSITE" id="PS50006"/>
    </source>
</evidence>
<feature type="region of interest" description="Disordered" evidence="1">
    <location>
        <begin position="374"/>
        <end position="402"/>
    </location>
</feature>
<feature type="domain" description="FHA" evidence="2">
    <location>
        <begin position="124"/>
        <end position="181"/>
    </location>
</feature>
<dbReference type="CDD" id="cd22673">
    <property type="entry name" value="FHA_Ki67"/>
    <property type="match status" value="1"/>
</dbReference>
<dbReference type="RefSeq" id="XP_011392500.1">
    <property type="nucleotide sequence ID" value="XM_011394198.1"/>
</dbReference>
<dbReference type="GeneID" id="23567457"/>
<dbReference type="KEGG" id="uma:UMAG_11592"/>
<dbReference type="PANTHER" id="PTHR48125:SF12">
    <property type="entry name" value="AT HOOK TRANSCRIPTION FACTOR FAMILY-RELATED"/>
    <property type="match status" value="1"/>
</dbReference>
<feature type="compositionally biased region" description="Acidic residues" evidence="1">
    <location>
        <begin position="1342"/>
        <end position="1351"/>
    </location>
</feature>
<evidence type="ECO:0000313" key="4">
    <source>
        <dbReference type="Proteomes" id="UP000000561"/>
    </source>
</evidence>
<feature type="region of interest" description="Disordered" evidence="1">
    <location>
        <begin position="502"/>
        <end position="555"/>
    </location>
</feature>
<dbReference type="InParanoid" id="A0A0D1DPH3"/>
<protein>
    <recommendedName>
        <fullName evidence="2">FHA domain-containing protein</fullName>
    </recommendedName>
</protein>
<feature type="region of interest" description="Disordered" evidence="1">
    <location>
        <begin position="441"/>
        <end position="484"/>
    </location>
</feature>
<feature type="compositionally biased region" description="Low complexity" evidence="1">
    <location>
        <begin position="1425"/>
        <end position="1453"/>
    </location>
</feature>
<keyword evidence="4" id="KW-1185">Reference proteome</keyword>
<feature type="compositionally biased region" description="Low complexity" evidence="1">
    <location>
        <begin position="264"/>
        <end position="279"/>
    </location>
</feature>
<feature type="region of interest" description="Disordered" evidence="1">
    <location>
        <begin position="966"/>
        <end position="1034"/>
    </location>
</feature>
<dbReference type="InterPro" id="IPR000253">
    <property type="entry name" value="FHA_dom"/>
</dbReference>
<feature type="compositionally biased region" description="Polar residues" evidence="1">
    <location>
        <begin position="1302"/>
        <end position="1318"/>
    </location>
</feature>
<feature type="compositionally biased region" description="Low complexity" evidence="1">
    <location>
        <begin position="1482"/>
        <end position="1506"/>
    </location>
</feature>
<feature type="compositionally biased region" description="Basic and acidic residues" evidence="1">
    <location>
        <begin position="1331"/>
        <end position="1341"/>
    </location>
</feature>
<gene>
    <name evidence="3" type="ORF">UMAG_11592</name>
</gene>
<feature type="region of interest" description="Disordered" evidence="1">
    <location>
        <begin position="1182"/>
        <end position="1544"/>
    </location>
</feature>
<dbReference type="Proteomes" id="UP000000561">
    <property type="component" value="Chromosome 21"/>
</dbReference>
<dbReference type="Pfam" id="PF00498">
    <property type="entry name" value="FHA"/>
    <property type="match status" value="1"/>
</dbReference>
<feature type="compositionally biased region" description="Basic residues" evidence="1">
    <location>
        <begin position="1320"/>
        <end position="1330"/>
    </location>
</feature>
<name>A0A0D1DPH3_MYCMD</name>
<organism evidence="3 4">
    <name type="scientific">Mycosarcoma maydis</name>
    <name type="common">Corn smut fungus</name>
    <name type="synonym">Ustilago maydis</name>
    <dbReference type="NCBI Taxonomy" id="5270"/>
    <lineage>
        <taxon>Eukaryota</taxon>
        <taxon>Fungi</taxon>
        <taxon>Dikarya</taxon>
        <taxon>Basidiomycota</taxon>
        <taxon>Ustilaginomycotina</taxon>
        <taxon>Ustilaginomycetes</taxon>
        <taxon>Ustilaginales</taxon>
        <taxon>Ustilaginaceae</taxon>
        <taxon>Mycosarcoma</taxon>
    </lineage>
</organism>
<dbReference type="eggNOG" id="KOG0540">
    <property type="taxonomic scope" value="Eukaryota"/>
</dbReference>
<dbReference type="Gene3D" id="2.60.200.20">
    <property type="match status" value="1"/>
</dbReference>